<accession>A0A0W0EKC2</accession>
<dbReference type="PANTHER" id="PTHR12949">
    <property type="entry name" value="RNA POLYMERASE III DNA DIRECTED -RELATED"/>
    <property type="match status" value="1"/>
</dbReference>
<dbReference type="Gene3D" id="1.10.10.10">
    <property type="entry name" value="Winged helix-like DNA-binding domain superfamily/Winged helix DNA-binding domain"/>
    <property type="match status" value="2"/>
</dbReference>
<dbReference type="GO" id="GO:0042797">
    <property type="term" value="P:tRNA transcription by RNA polymerase III"/>
    <property type="evidence" value="ECO:0007669"/>
    <property type="project" value="EnsemblFungi"/>
</dbReference>
<dbReference type="GO" id="GO:0006386">
    <property type="term" value="P:termination of RNA polymerase III transcription"/>
    <property type="evidence" value="ECO:0007669"/>
    <property type="project" value="EnsemblFungi"/>
</dbReference>
<dbReference type="InterPro" id="IPR008806">
    <property type="entry name" value="RNA_pol_III_Rpc82_C"/>
</dbReference>
<organism evidence="12 13">
    <name type="scientific">Candida glabrata</name>
    <name type="common">Yeast</name>
    <name type="synonym">Torulopsis glabrata</name>
    <dbReference type="NCBI Taxonomy" id="5478"/>
    <lineage>
        <taxon>Eukaryota</taxon>
        <taxon>Fungi</taxon>
        <taxon>Dikarya</taxon>
        <taxon>Ascomycota</taxon>
        <taxon>Saccharomycotina</taxon>
        <taxon>Saccharomycetes</taxon>
        <taxon>Saccharomycetales</taxon>
        <taxon>Saccharomycetaceae</taxon>
        <taxon>Nakaseomyces</taxon>
    </lineage>
</organism>
<evidence type="ECO:0000256" key="4">
    <source>
        <dbReference type="ARBA" id="ARBA00022478"/>
    </source>
</evidence>
<dbReference type="SMR" id="A0A0W0EKC2"/>
<dbReference type="OrthoDB" id="272392at2759"/>
<dbReference type="Pfam" id="PF08221">
    <property type="entry name" value="HTH_9"/>
    <property type="match status" value="1"/>
</dbReference>
<dbReference type="VEuPathDB" id="FungiDB:GW608_G09823"/>
<name>A0A0W0EKC2_CANGB</name>
<comment type="subcellular location">
    <subcellularLocation>
        <location evidence="1 8">Nucleus</location>
    </subcellularLocation>
</comment>
<keyword evidence="4 8" id="KW-0240">DNA-directed RNA polymerase</keyword>
<evidence type="ECO:0000256" key="2">
    <source>
        <dbReference type="ARBA" id="ARBA00011206"/>
    </source>
</evidence>
<evidence type="ECO:0000256" key="1">
    <source>
        <dbReference type="ARBA" id="ARBA00004123"/>
    </source>
</evidence>
<comment type="function">
    <text evidence="7 8">DNA-dependent RNA polymerase catalyzes the transcription of DNA into RNA using the four ribonucleoside triphosphates as substrates. Specific core component of RNA polymerase III which synthesizes small RNAs, such as 5S rRNA and tRNAs.</text>
</comment>
<evidence type="ECO:0000259" key="10">
    <source>
        <dbReference type="Pfam" id="PF08221"/>
    </source>
</evidence>
<feature type="domain" description="RNA polymerase III Rpc82 C -terminal" evidence="9">
    <location>
        <begin position="207"/>
        <end position="499"/>
    </location>
</feature>
<evidence type="ECO:0000259" key="9">
    <source>
        <dbReference type="Pfam" id="PF05645"/>
    </source>
</evidence>
<dbReference type="GO" id="GO:0003899">
    <property type="term" value="F:DNA-directed RNA polymerase activity"/>
    <property type="evidence" value="ECO:0007669"/>
    <property type="project" value="EnsemblFungi"/>
</dbReference>
<dbReference type="GO" id="GO:0005666">
    <property type="term" value="C:RNA polymerase III complex"/>
    <property type="evidence" value="ECO:0007669"/>
    <property type="project" value="UniProtKB-UniRule"/>
</dbReference>
<dbReference type="VEuPathDB" id="FungiDB:GWK60_G09823"/>
<reference evidence="12 13" key="1">
    <citation type="submission" date="2015-10" db="EMBL/GenBank/DDBJ databases">
        <title>Draft genomes sequences of Candida glabrata isolates 1A, 1B, 2A, 2B, 3A and 3B.</title>
        <authorList>
            <person name="Haavelsrud O.E."/>
            <person name="Gaustad P."/>
        </authorList>
    </citation>
    <scope>NUCLEOTIDE SEQUENCE [LARGE SCALE GENOMIC DNA]</scope>
    <source>
        <strain evidence="12">910700640</strain>
    </source>
</reference>
<dbReference type="InterPro" id="IPR055207">
    <property type="entry name" value="POLR3C_WHD"/>
</dbReference>
<dbReference type="InterPro" id="IPR013197">
    <property type="entry name" value="RNA_pol_III_RPC82-rel_HTH"/>
</dbReference>
<dbReference type="VEuPathDB" id="FungiDB:B1J91_G10109g"/>
<dbReference type="PhylomeDB" id="A0A0W0EKC2"/>
<evidence type="ECO:0000313" key="12">
    <source>
        <dbReference type="EMBL" id="KTB06177.1"/>
    </source>
</evidence>
<proteinExistence type="inferred from homology"/>
<dbReference type="VEuPathDB" id="FungiDB:GVI51_G09955"/>
<feature type="domain" description="DNA-directed RNA polymerase III subunit RPC3 winged-helix" evidence="11">
    <location>
        <begin position="506"/>
        <end position="579"/>
    </location>
</feature>
<keyword evidence="5 8" id="KW-0804">Transcription</keyword>
<sequence>MDILSDIKASVKGAPAPQQNPAAIKSENGNVDVSVSNEIHQQTAASTEELMSVSSLEQRTLHAEKFLYTEVIKSYLGERASTVISLLISLGRLTVREIYEKLNFTMSIDSIRRTLVSLTQLRCVRYLEEPKRGSAKYNTYYYYNKDGVYLLLYSGLIINDISSRFSEQKRPIVAEIIQNILSLGSLSLNDYLENVTYNIPKHEMSGLFVELCEMGFLVRLTKFDYTPIKDLWNLLYEKEYNQLPRNSTQSDLKKRTEAKNKAKTEFHNLMEASTDLSKLIKLDPSTSLRTVIPTATLTINIKRFLKSRRSLQLTNYARSRVGPVSAQLYKLALKLTENKAPYFNDILSETGLLQDLDELTAMSDEMELLEEKSPGVTFTANDILKIVPKNYKIENSLVYEKKSGKRSQNQEKSANTKRLKTEDGFVIPSLPTDNNHSNEKEIDDAEVEDGINEGDEMDADSVSIINSHLKILASSPVPFLKETQPNVYYIPYSNLIPELKSSIYDHIIVSTLGPPSLRIRRCIKENKLVSEKVINGTALMKEKDIRTTIGSLIKYNAVEIQEVPRTVDRSASRAVFLFRCNESHSYNFMKQNLAWNLANLLYKKEKIEDENKTLLMKANRDDVKGKERELLLPSELNQLKMVNERELNIFTRSFRLMSLWEVFEFF</sequence>
<comment type="caution">
    <text evidence="12">The sequence shown here is derived from an EMBL/GenBank/DDBJ whole genome shotgun (WGS) entry which is preliminary data.</text>
</comment>
<dbReference type="VEuPathDB" id="FungiDB:CAGL0G10109g"/>
<evidence type="ECO:0000259" key="11">
    <source>
        <dbReference type="Pfam" id="PF22536"/>
    </source>
</evidence>
<dbReference type="PANTHER" id="PTHR12949:SF0">
    <property type="entry name" value="DNA-DIRECTED RNA POLYMERASE III SUBUNIT RPC3"/>
    <property type="match status" value="1"/>
</dbReference>
<gene>
    <name evidence="12" type="ORF">AO440_001900</name>
</gene>
<protein>
    <recommendedName>
        <fullName evidence="3 8">DNA-directed RNA polymerase III subunit RPC3</fullName>
        <shortName evidence="8">RNA polymerase III subunit C3</shortName>
    </recommendedName>
</protein>
<dbReference type="EMBL" id="LLZZ01000110">
    <property type="protein sequence ID" value="KTB06177.1"/>
    <property type="molecule type" value="Genomic_DNA"/>
</dbReference>
<evidence type="ECO:0000256" key="3">
    <source>
        <dbReference type="ARBA" id="ARBA00016689"/>
    </source>
</evidence>
<dbReference type="GO" id="GO:0006384">
    <property type="term" value="P:transcription initiation at RNA polymerase III promoter"/>
    <property type="evidence" value="ECO:0007669"/>
    <property type="project" value="EnsemblFungi"/>
</dbReference>
<dbReference type="InterPro" id="IPR036388">
    <property type="entry name" value="WH-like_DNA-bd_sf"/>
</dbReference>
<dbReference type="AlphaFoldDB" id="A0A0W0EKC2"/>
<dbReference type="Pfam" id="PF20912">
    <property type="entry name" value="RPC3_helical"/>
    <property type="match status" value="1"/>
</dbReference>
<evidence type="ECO:0000313" key="13">
    <source>
        <dbReference type="Proteomes" id="UP000054886"/>
    </source>
</evidence>
<keyword evidence="6 8" id="KW-0539">Nucleus</keyword>
<evidence type="ECO:0000256" key="6">
    <source>
        <dbReference type="ARBA" id="ARBA00023242"/>
    </source>
</evidence>
<dbReference type="Proteomes" id="UP000054886">
    <property type="component" value="Unassembled WGS sequence"/>
</dbReference>
<evidence type="ECO:0000256" key="7">
    <source>
        <dbReference type="ARBA" id="ARBA00025127"/>
    </source>
</evidence>
<evidence type="ECO:0000256" key="8">
    <source>
        <dbReference type="RuleBase" id="RU367076"/>
    </source>
</evidence>
<dbReference type="Pfam" id="PF05645">
    <property type="entry name" value="RNA_pol_Rpc82"/>
    <property type="match status" value="1"/>
</dbReference>
<comment type="similarity">
    <text evidence="8">Belongs to the RNA polymerase beta chain family.</text>
</comment>
<dbReference type="GO" id="GO:0003697">
    <property type="term" value="F:single-stranded DNA binding"/>
    <property type="evidence" value="ECO:0007669"/>
    <property type="project" value="UniProtKB-UniRule"/>
</dbReference>
<dbReference type="Pfam" id="PF22536">
    <property type="entry name" value="WHD_POLR3C"/>
    <property type="match status" value="1"/>
</dbReference>
<evidence type="ECO:0000256" key="5">
    <source>
        <dbReference type="ARBA" id="ARBA00023163"/>
    </source>
</evidence>
<dbReference type="InterPro" id="IPR039748">
    <property type="entry name" value="RPC3"/>
</dbReference>
<comment type="subunit">
    <text evidence="2 8">Component of the RNA polymerase III (Pol III) complex consisting of 17 subunits.</text>
</comment>
<feature type="domain" description="RNA polymerase III subunit RPC82-related helix-turn-helix" evidence="10">
    <location>
        <begin position="66"/>
        <end position="129"/>
    </location>
</feature>